<evidence type="ECO:0000313" key="10">
    <source>
        <dbReference type="Proteomes" id="UP000034172"/>
    </source>
</evidence>
<evidence type="ECO:0000256" key="7">
    <source>
        <dbReference type="ARBA" id="ARBA00024033"/>
    </source>
</evidence>
<dbReference type="InterPro" id="IPR018584">
    <property type="entry name" value="GT87"/>
</dbReference>
<dbReference type="EMBL" id="LCIE01000008">
    <property type="protein sequence ID" value="KKT49338.1"/>
    <property type="molecule type" value="Genomic_DNA"/>
</dbReference>
<organism evidence="9 10">
    <name type="scientific">Candidatus Collierbacteria bacterium GW2011_GWC2_44_18</name>
    <dbReference type="NCBI Taxonomy" id="1618392"/>
    <lineage>
        <taxon>Bacteria</taxon>
        <taxon>Candidatus Collieribacteriota</taxon>
    </lineage>
</organism>
<feature type="transmembrane region" description="Helical" evidence="8">
    <location>
        <begin position="262"/>
        <end position="282"/>
    </location>
</feature>
<evidence type="ECO:0000256" key="1">
    <source>
        <dbReference type="ARBA" id="ARBA00004651"/>
    </source>
</evidence>
<feature type="transmembrane region" description="Helical" evidence="8">
    <location>
        <begin position="384"/>
        <end position="407"/>
    </location>
</feature>
<evidence type="ECO:0000256" key="8">
    <source>
        <dbReference type="SAM" id="Phobius"/>
    </source>
</evidence>
<evidence type="ECO:0000313" key="9">
    <source>
        <dbReference type="EMBL" id="KKT49338.1"/>
    </source>
</evidence>
<comment type="similarity">
    <text evidence="7">Belongs to the glycosyltransferase 87 family.</text>
</comment>
<evidence type="ECO:0000256" key="6">
    <source>
        <dbReference type="ARBA" id="ARBA00023136"/>
    </source>
</evidence>
<dbReference type="Proteomes" id="UP000034172">
    <property type="component" value="Unassembled WGS sequence"/>
</dbReference>
<proteinExistence type="inferred from homology"/>
<gene>
    <name evidence="9" type="ORF">UW41_C0008G0023</name>
</gene>
<dbReference type="AlphaFoldDB" id="A0A0G1HRP6"/>
<dbReference type="GO" id="GO:0005886">
    <property type="term" value="C:plasma membrane"/>
    <property type="evidence" value="ECO:0007669"/>
    <property type="project" value="UniProtKB-SubCell"/>
</dbReference>
<dbReference type="Pfam" id="PF09594">
    <property type="entry name" value="GT87"/>
    <property type="match status" value="1"/>
</dbReference>
<reference evidence="9 10" key="1">
    <citation type="journal article" date="2015" name="Nature">
        <title>rRNA introns, odd ribosomes, and small enigmatic genomes across a large radiation of phyla.</title>
        <authorList>
            <person name="Brown C.T."/>
            <person name="Hug L.A."/>
            <person name="Thomas B.C."/>
            <person name="Sharon I."/>
            <person name="Castelle C.J."/>
            <person name="Singh A."/>
            <person name="Wilkins M.J."/>
            <person name="Williams K.H."/>
            <person name="Banfield J.F."/>
        </authorList>
    </citation>
    <scope>NUCLEOTIDE SEQUENCE [LARGE SCALE GENOMIC DNA]</scope>
</reference>
<comment type="caution">
    <text evidence="9">The sequence shown here is derived from an EMBL/GenBank/DDBJ whole genome shotgun (WGS) entry which is preliminary data.</text>
</comment>
<comment type="subcellular location">
    <subcellularLocation>
        <location evidence="1">Cell membrane</location>
        <topology evidence="1">Multi-pass membrane protein</topology>
    </subcellularLocation>
</comment>
<feature type="transmembrane region" description="Helical" evidence="8">
    <location>
        <begin position="120"/>
        <end position="138"/>
    </location>
</feature>
<accession>A0A0G1HRP6</accession>
<feature type="transmembrane region" description="Helical" evidence="8">
    <location>
        <begin position="226"/>
        <end position="250"/>
    </location>
</feature>
<name>A0A0G1HRP6_9BACT</name>
<keyword evidence="4 8" id="KW-0812">Transmembrane</keyword>
<keyword evidence="3" id="KW-0808">Transferase</keyword>
<feature type="transmembrane region" description="Helical" evidence="8">
    <location>
        <begin position="339"/>
        <end position="364"/>
    </location>
</feature>
<keyword evidence="6 8" id="KW-0472">Membrane</keyword>
<evidence type="ECO:0000256" key="2">
    <source>
        <dbReference type="ARBA" id="ARBA00022475"/>
    </source>
</evidence>
<evidence type="ECO:0000256" key="3">
    <source>
        <dbReference type="ARBA" id="ARBA00022679"/>
    </source>
</evidence>
<keyword evidence="5 8" id="KW-1133">Transmembrane helix</keyword>
<sequence>MKLTKSLWVALIVAVILRLVIMGFTFHPDLSGQVLSSYFFGYKNVFNIYDYLVNLPKTHPLVQNFGVGDIFIYPPLTYFTLGSFLKLFSWIIPEKFFLDLMSGVSVYVLPNLSFNLILLKLPYLLIDIGMAFALASLFDEEKQKKWAFLLWLFNPVTFYATFSMGVFDIIPALFTVLSLFFAKKKNLYLAAVMISLGAAYKQYPIFLLPFIIFAGKDFWDRLKITFCGLAPYLLTIAPFLSSSAFKYMVFGAKSQKMFYMEWMVTAAEGVYPYLLGVVFIYLHAFRASHPIQKLWKYYLGYFLLLFAVTHYHPQWFLWISPFIIIELVANRWRNLWLDLTLLACYVFIVLTFDNSLSVGLFAVANQSLNNFPGIDKLLAAKTDLVFLKSSVRSLFAGVSLFLLFDLLQTRRRGHLK</sequence>
<feature type="transmembrane region" description="Helical" evidence="8">
    <location>
        <begin position="70"/>
        <end position="89"/>
    </location>
</feature>
<evidence type="ECO:0000256" key="4">
    <source>
        <dbReference type="ARBA" id="ARBA00022692"/>
    </source>
</evidence>
<protein>
    <submittedName>
        <fullName evidence="9">Uncharacterized protein</fullName>
    </submittedName>
</protein>
<dbReference type="STRING" id="1618392.UW41_C0008G0023"/>
<feature type="transmembrane region" description="Helical" evidence="8">
    <location>
        <begin position="187"/>
        <end position="214"/>
    </location>
</feature>
<feature type="transmembrane region" description="Helical" evidence="8">
    <location>
        <begin position="158"/>
        <end position="181"/>
    </location>
</feature>
<keyword evidence="2" id="KW-1003">Cell membrane</keyword>
<evidence type="ECO:0000256" key="5">
    <source>
        <dbReference type="ARBA" id="ARBA00022989"/>
    </source>
</evidence>
<dbReference type="GO" id="GO:0016758">
    <property type="term" value="F:hexosyltransferase activity"/>
    <property type="evidence" value="ECO:0007669"/>
    <property type="project" value="InterPro"/>
</dbReference>
<feature type="transmembrane region" description="Helical" evidence="8">
    <location>
        <begin position="7"/>
        <end position="26"/>
    </location>
</feature>